<dbReference type="PROSITE" id="PS00198">
    <property type="entry name" value="4FE4S_FER_1"/>
    <property type="match status" value="2"/>
</dbReference>
<keyword evidence="3" id="KW-0560">Oxidoreductase</keyword>
<dbReference type="InterPro" id="IPR017900">
    <property type="entry name" value="4Fe4S_Fe_S_CS"/>
</dbReference>
<dbReference type="PANTHER" id="PTHR43255:SF1">
    <property type="entry name" value="IRON-SULFUR-BINDING OXIDOREDUCTASE FADF-RELATED"/>
    <property type="match status" value="1"/>
</dbReference>
<dbReference type="PROSITE" id="PS51379">
    <property type="entry name" value="4FE4S_FER_2"/>
    <property type="match status" value="1"/>
</dbReference>
<reference evidence="7 8" key="1">
    <citation type="submission" date="2018-06" db="EMBL/GenBank/DDBJ databases">
        <title>Complete genome of Desulfovibrio indonesiensis P37SLT.</title>
        <authorList>
            <person name="Crispim J.S."/>
            <person name="Vidigal P.M.P."/>
            <person name="Silva L.C.F."/>
            <person name="Laguardia C.N."/>
            <person name="Araujo L.C."/>
            <person name="Dias R.S."/>
            <person name="Sousa M.P."/>
            <person name="Paula S.O."/>
            <person name="Silva C."/>
        </authorList>
    </citation>
    <scope>NUCLEOTIDE SEQUENCE [LARGE SCALE GENOMIC DNA]</scope>
    <source>
        <strain evidence="7 8">P37SLT</strain>
    </source>
</reference>
<organism evidence="7 8">
    <name type="scientific">Oceanidesulfovibrio indonesiensis</name>
    <dbReference type="NCBI Taxonomy" id="54767"/>
    <lineage>
        <taxon>Bacteria</taxon>
        <taxon>Pseudomonadati</taxon>
        <taxon>Thermodesulfobacteriota</taxon>
        <taxon>Desulfovibrionia</taxon>
        <taxon>Desulfovibrionales</taxon>
        <taxon>Desulfovibrionaceae</taxon>
        <taxon>Oceanidesulfovibrio</taxon>
    </lineage>
</organism>
<evidence type="ECO:0000256" key="1">
    <source>
        <dbReference type="ARBA" id="ARBA00022485"/>
    </source>
</evidence>
<dbReference type="Proteomes" id="UP000448292">
    <property type="component" value="Unassembled WGS sequence"/>
</dbReference>
<comment type="caution">
    <text evidence="7">The sequence shown here is derived from an EMBL/GenBank/DDBJ whole genome shotgun (WGS) entry which is preliminary data.</text>
</comment>
<keyword evidence="4" id="KW-0408">Iron</keyword>
<evidence type="ECO:0000256" key="4">
    <source>
        <dbReference type="ARBA" id="ARBA00023004"/>
    </source>
</evidence>
<dbReference type="RefSeq" id="WP_144302279.1">
    <property type="nucleotide sequence ID" value="NZ_QMIE01000004.1"/>
</dbReference>
<dbReference type="AlphaFoldDB" id="A0A7M3MG33"/>
<dbReference type="PANTHER" id="PTHR43255">
    <property type="entry name" value="IRON-SULFUR-BINDING OXIDOREDUCTASE FADF-RELATED-RELATED"/>
    <property type="match status" value="1"/>
</dbReference>
<dbReference type="Pfam" id="PF02754">
    <property type="entry name" value="CCG"/>
    <property type="match status" value="2"/>
</dbReference>
<dbReference type="GO" id="GO:0051539">
    <property type="term" value="F:4 iron, 4 sulfur cluster binding"/>
    <property type="evidence" value="ECO:0007669"/>
    <property type="project" value="UniProtKB-KW"/>
</dbReference>
<gene>
    <name evidence="7" type="ORF">DPQ33_05860</name>
</gene>
<dbReference type="Pfam" id="PF13183">
    <property type="entry name" value="Fer4_8"/>
    <property type="match status" value="1"/>
</dbReference>
<protein>
    <submittedName>
        <fullName evidence="7">(Fe-S)-binding protein</fullName>
    </submittedName>
</protein>
<keyword evidence="2" id="KW-0479">Metal-binding</keyword>
<dbReference type="InterPro" id="IPR009051">
    <property type="entry name" value="Helical_ferredxn"/>
</dbReference>
<dbReference type="InterPro" id="IPR051460">
    <property type="entry name" value="HdrC_iron-sulfur_subunit"/>
</dbReference>
<evidence type="ECO:0000256" key="3">
    <source>
        <dbReference type="ARBA" id="ARBA00023002"/>
    </source>
</evidence>
<evidence type="ECO:0000256" key="5">
    <source>
        <dbReference type="ARBA" id="ARBA00023014"/>
    </source>
</evidence>
<dbReference type="EMBL" id="QMIE01000004">
    <property type="protein sequence ID" value="TVM18278.1"/>
    <property type="molecule type" value="Genomic_DNA"/>
</dbReference>
<dbReference type="GO" id="GO:0005886">
    <property type="term" value="C:plasma membrane"/>
    <property type="evidence" value="ECO:0007669"/>
    <property type="project" value="TreeGrafter"/>
</dbReference>
<dbReference type="GO" id="GO:0046872">
    <property type="term" value="F:metal ion binding"/>
    <property type="evidence" value="ECO:0007669"/>
    <property type="project" value="UniProtKB-KW"/>
</dbReference>
<dbReference type="InterPro" id="IPR017896">
    <property type="entry name" value="4Fe4S_Fe-S-bd"/>
</dbReference>
<feature type="domain" description="4Fe-4S ferredoxin-type" evidence="6">
    <location>
        <begin position="11"/>
        <end position="41"/>
    </location>
</feature>
<name>A0A7M3MG33_9BACT</name>
<dbReference type="SUPFAM" id="SSF46548">
    <property type="entry name" value="alpha-helical ferredoxin"/>
    <property type="match status" value="1"/>
</dbReference>
<dbReference type="GO" id="GO:0016491">
    <property type="term" value="F:oxidoreductase activity"/>
    <property type="evidence" value="ECO:0007669"/>
    <property type="project" value="UniProtKB-KW"/>
</dbReference>
<accession>A0A7M3MG33</accession>
<dbReference type="Gene3D" id="1.10.1060.10">
    <property type="entry name" value="Alpha-helical ferredoxin"/>
    <property type="match status" value="1"/>
</dbReference>
<keyword evidence="8" id="KW-1185">Reference proteome</keyword>
<evidence type="ECO:0000259" key="6">
    <source>
        <dbReference type="PROSITE" id="PS51379"/>
    </source>
</evidence>
<dbReference type="InterPro" id="IPR004017">
    <property type="entry name" value="Cys_rich_dom"/>
</dbReference>
<keyword evidence="5" id="KW-0411">Iron-sulfur</keyword>
<sequence length="368" mass="40040">MSTSNGLASDLPTELDTIREMCTACGACVKHCPFLRRYGDPFTIAGRLESGSLGLPIAFECSLCGLCASVCPYGVEPTRMFLAMRRSAVEQNAVNMKPYRRLLSYEARGHSRLFAHYAIPEGCETVLFPGCTLPGTRPAAMAALTARLRELIPNLGVALDCCHKPSHDLGRQEFFERRFNAIRDKLAAAGVTTLLTACPNCTKTFRAYGDGLEARTVYEVLAEAEGPPPERSPIEVMIHDPCPFRNDESVREASRKLLTARRLSVVEPAQTGRRTLCCGEGGSVGCIDAALADVWTNTRLEQAEGLPVAASCAGCAAMLRRAGGEAHHALDLYFHPAEALSGTIKPSGFLAGYRNRLRYKRAIRKSIR</sequence>
<evidence type="ECO:0000313" key="8">
    <source>
        <dbReference type="Proteomes" id="UP000448292"/>
    </source>
</evidence>
<proteinExistence type="predicted"/>
<keyword evidence="1" id="KW-0004">4Fe-4S</keyword>
<evidence type="ECO:0000256" key="2">
    <source>
        <dbReference type="ARBA" id="ARBA00022723"/>
    </source>
</evidence>
<dbReference type="OrthoDB" id="9803192at2"/>
<evidence type="ECO:0000313" key="7">
    <source>
        <dbReference type="EMBL" id="TVM18278.1"/>
    </source>
</evidence>